<keyword evidence="1" id="KW-0808">Transferase</keyword>
<dbReference type="PANTHER" id="PTHR46969">
    <property type="entry name" value="BIFUNCTIONAL PROTEIN HLDE"/>
    <property type="match status" value="1"/>
</dbReference>
<dbReference type="GO" id="GO:0005829">
    <property type="term" value="C:cytosol"/>
    <property type="evidence" value="ECO:0007669"/>
    <property type="project" value="TreeGrafter"/>
</dbReference>
<dbReference type="PANTHER" id="PTHR46969:SF1">
    <property type="entry name" value="BIFUNCTIONAL PROTEIN HLDE"/>
    <property type="match status" value="1"/>
</dbReference>
<dbReference type="Gene3D" id="3.40.1190.20">
    <property type="match status" value="1"/>
</dbReference>
<evidence type="ECO:0000256" key="1">
    <source>
        <dbReference type="ARBA" id="ARBA00022679"/>
    </source>
</evidence>
<evidence type="ECO:0000313" key="4">
    <source>
        <dbReference type="EMBL" id="HER44410.1"/>
    </source>
</evidence>
<gene>
    <name evidence="4" type="ORF">ENO08_08120</name>
</gene>
<accession>A0A7V2AW83</accession>
<name>A0A7V2AW83_UNCEI</name>
<dbReference type="InterPro" id="IPR002173">
    <property type="entry name" value="Carboh/pur_kinase_PfkB_CS"/>
</dbReference>
<dbReference type="InterPro" id="IPR029056">
    <property type="entry name" value="Ribokinase-like"/>
</dbReference>
<dbReference type="InterPro" id="IPR011611">
    <property type="entry name" value="PfkB_dom"/>
</dbReference>
<feature type="domain" description="Carbohydrate kinase PfkB" evidence="3">
    <location>
        <begin position="7"/>
        <end position="138"/>
    </location>
</feature>
<dbReference type="Proteomes" id="UP000886069">
    <property type="component" value="Unassembled WGS sequence"/>
</dbReference>
<dbReference type="EMBL" id="DSEC01000584">
    <property type="protein sequence ID" value="HER44410.1"/>
    <property type="molecule type" value="Genomic_DNA"/>
</dbReference>
<keyword evidence="2" id="KW-0418">Kinase</keyword>
<dbReference type="Pfam" id="PF00294">
    <property type="entry name" value="PfkB"/>
    <property type="match status" value="1"/>
</dbReference>
<dbReference type="GO" id="GO:0033785">
    <property type="term" value="F:heptose 7-phosphate kinase activity"/>
    <property type="evidence" value="ECO:0007669"/>
    <property type="project" value="TreeGrafter"/>
</dbReference>
<dbReference type="AlphaFoldDB" id="A0A7V2AW83"/>
<dbReference type="GO" id="GO:0033786">
    <property type="term" value="F:heptose-1-phosphate adenylyltransferase activity"/>
    <property type="evidence" value="ECO:0007669"/>
    <property type="project" value="TreeGrafter"/>
</dbReference>
<protein>
    <recommendedName>
        <fullName evidence="3">Carbohydrate kinase PfkB domain-containing protein</fullName>
    </recommendedName>
</protein>
<dbReference type="PROSITE" id="PS00584">
    <property type="entry name" value="PFKB_KINASES_2"/>
    <property type="match status" value="1"/>
</dbReference>
<sequence length="156" mass="16178">LCRKARVPVIADSRSRLPLFKGVTTATPNEVEAAAAAGIGLEGERAVEKIGRKLLRKLSASSILVTRGRFGMSLFERRKRTRSVPVIGSEEATDVTGAGDTVVSAVALTLAAGGGMDAAMRMANAAASIVVMKRGTATVSAVELRSLLSRIRGGEG</sequence>
<feature type="non-terminal residue" evidence="4">
    <location>
        <position position="1"/>
    </location>
</feature>
<organism evidence="4">
    <name type="scientific">Eiseniibacteriota bacterium</name>
    <dbReference type="NCBI Taxonomy" id="2212470"/>
    <lineage>
        <taxon>Bacteria</taxon>
        <taxon>Candidatus Eiseniibacteriota</taxon>
    </lineage>
</organism>
<reference evidence="4" key="1">
    <citation type="journal article" date="2020" name="mSystems">
        <title>Genome- and Community-Level Interaction Insights into Carbon Utilization and Element Cycling Functions of Hydrothermarchaeota in Hydrothermal Sediment.</title>
        <authorList>
            <person name="Zhou Z."/>
            <person name="Liu Y."/>
            <person name="Xu W."/>
            <person name="Pan J."/>
            <person name="Luo Z.H."/>
            <person name="Li M."/>
        </authorList>
    </citation>
    <scope>NUCLEOTIDE SEQUENCE [LARGE SCALE GENOMIC DNA]</scope>
    <source>
        <strain evidence="4">SpSt-1233</strain>
    </source>
</reference>
<dbReference type="SUPFAM" id="SSF53613">
    <property type="entry name" value="Ribokinase-like"/>
    <property type="match status" value="1"/>
</dbReference>
<evidence type="ECO:0000259" key="3">
    <source>
        <dbReference type="Pfam" id="PF00294"/>
    </source>
</evidence>
<proteinExistence type="predicted"/>
<evidence type="ECO:0000256" key="2">
    <source>
        <dbReference type="ARBA" id="ARBA00022777"/>
    </source>
</evidence>
<comment type="caution">
    <text evidence="4">The sequence shown here is derived from an EMBL/GenBank/DDBJ whole genome shotgun (WGS) entry which is preliminary data.</text>
</comment>